<dbReference type="SUPFAM" id="SSF56112">
    <property type="entry name" value="Protein kinase-like (PK-like)"/>
    <property type="match status" value="1"/>
</dbReference>
<accession>A0A9W9JBJ0</accession>
<dbReference type="Gene3D" id="1.10.510.10">
    <property type="entry name" value="Transferase(Phosphotransferase) domain 1"/>
    <property type="match status" value="1"/>
</dbReference>
<name>A0A9W9JBJ0_9EURO</name>
<proteinExistence type="predicted"/>
<organism evidence="2 3">
    <name type="scientific">Penicillium cf. viridicatum</name>
    <dbReference type="NCBI Taxonomy" id="2972119"/>
    <lineage>
        <taxon>Eukaryota</taxon>
        <taxon>Fungi</taxon>
        <taxon>Dikarya</taxon>
        <taxon>Ascomycota</taxon>
        <taxon>Pezizomycotina</taxon>
        <taxon>Eurotiomycetes</taxon>
        <taxon>Eurotiomycetidae</taxon>
        <taxon>Eurotiales</taxon>
        <taxon>Aspergillaceae</taxon>
        <taxon>Penicillium</taxon>
    </lineage>
</organism>
<dbReference type="Proteomes" id="UP001150942">
    <property type="component" value="Unassembled WGS sequence"/>
</dbReference>
<reference evidence="2" key="2">
    <citation type="journal article" date="2023" name="IMA Fungus">
        <title>Comparative genomic study of the Penicillium genus elucidates a diverse pangenome and 15 lateral gene transfer events.</title>
        <authorList>
            <person name="Petersen C."/>
            <person name="Sorensen T."/>
            <person name="Nielsen M.R."/>
            <person name="Sondergaard T.E."/>
            <person name="Sorensen J.L."/>
            <person name="Fitzpatrick D.A."/>
            <person name="Frisvad J.C."/>
            <person name="Nielsen K.L."/>
        </authorList>
    </citation>
    <scope>NUCLEOTIDE SEQUENCE</scope>
    <source>
        <strain evidence="2">IBT 20477</strain>
    </source>
</reference>
<sequence length="179" mass="20885">MVLTDYSECKDKLEPEERMRVSTQLLKAIKFIHGAGMCHGKLFDVLGFPKIEPLARSDDEDEEDIRLLDFGESFLEGEQPEKLAQPSNLRVPETIFTDRFDYRLDLWRTGCMFDKSKYKIFILIPLKNYEISKFECKFAENVHDPELQALLEVAQGLMRFLRSNRITADKALDLLFDKI</sequence>
<dbReference type="InterPro" id="IPR011009">
    <property type="entry name" value="Kinase-like_dom_sf"/>
</dbReference>
<evidence type="ECO:0000313" key="3">
    <source>
        <dbReference type="Proteomes" id="UP001150942"/>
    </source>
</evidence>
<dbReference type="EMBL" id="JAPQKQ010000006">
    <property type="protein sequence ID" value="KAJ5193399.1"/>
    <property type="molecule type" value="Genomic_DNA"/>
</dbReference>
<keyword evidence="3" id="KW-1185">Reference proteome</keyword>
<reference evidence="2" key="1">
    <citation type="submission" date="2022-11" db="EMBL/GenBank/DDBJ databases">
        <authorList>
            <person name="Petersen C."/>
        </authorList>
    </citation>
    <scope>NUCLEOTIDE SEQUENCE</scope>
    <source>
        <strain evidence="2">IBT 20477</strain>
    </source>
</reference>
<gene>
    <name evidence="2" type="ORF">N7449_009541</name>
</gene>
<dbReference type="GO" id="GO:0005524">
    <property type="term" value="F:ATP binding"/>
    <property type="evidence" value="ECO:0007669"/>
    <property type="project" value="InterPro"/>
</dbReference>
<evidence type="ECO:0000313" key="2">
    <source>
        <dbReference type="EMBL" id="KAJ5193399.1"/>
    </source>
</evidence>
<protein>
    <recommendedName>
        <fullName evidence="1">Protein kinase domain-containing protein</fullName>
    </recommendedName>
</protein>
<dbReference type="PROSITE" id="PS50011">
    <property type="entry name" value="PROTEIN_KINASE_DOM"/>
    <property type="match status" value="1"/>
</dbReference>
<dbReference type="GO" id="GO:0004672">
    <property type="term" value="F:protein kinase activity"/>
    <property type="evidence" value="ECO:0007669"/>
    <property type="project" value="InterPro"/>
</dbReference>
<comment type="caution">
    <text evidence="2">The sequence shown here is derived from an EMBL/GenBank/DDBJ whole genome shotgun (WGS) entry which is preliminary data.</text>
</comment>
<dbReference type="OrthoDB" id="5979581at2759"/>
<dbReference type="InterPro" id="IPR000719">
    <property type="entry name" value="Prot_kinase_dom"/>
</dbReference>
<evidence type="ECO:0000259" key="1">
    <source>
        <dbReference type="PROSITE" id="PS50011"/>
    </source>
</evidence>
<feature type="domain" description="Protein kinase" evidence="1">
    <location>
        <begin position="1"/>
        <end position="176"/>
    </location>
</feature>
<dbReference type="AlphaFoldDB" id="A0A9W9JBJ0"/>